<sequence>MFGAQQGAGGLVRRSCVPGRAPLGIASPSTLTRCRPMAWGSRCSRLVRYGPLVDPVSAELEAGSGDLPSRRPQLDPSPAR</sequence>
<comment type="caution">
    <text evidence="2">The sequence shown here is derived from an EMBL/GenBank/DDBJ whole genome shotgun (WGS) entry which is preliminary data.</text>
</comment>
<keyword evidence="3" id="KW-1185">Reference proteome</keyword>
<name>A0A3M2J0I6_9CELL</name>
<protein>
    <submittedName>
        <fullName evidence="2">Uncharacterized protein</fullName>
    </submittedName>
</protein>
<dbReference type="EMBL" id="RFFI01000087">
    <property type="protein sequence ID" value="RMI06909.1"/>
    <property type="molecule type" value="Genomic_DNA"/>
</dbReference>
<evidence type="ECO:0000313" key="2">
    <source>
        <dbReference type="EMBL" id="RMI06909.1"/>
    </source>
</evidence>
<evidence type="ECO:0000313" key="3">
    <source>
        <dbReference type="Proteomes" id="UP000269289"/>
    </source>
</evidence>
<dbReference type="AlphaFoldDB" id="A0A3M2J0I6"/>
<evidence type="ECO:0000256" key="1">
    <source>
        <dbReference type="SAM" id="MobiDB-lite"/>
    </source>
</evidence>
<organism evidence="2 3">
    <name type="scientific">Cellulomonas triticagri</name>
    <dbReference type="NCBI Taxonomy" id="2483352"/>
    <lineage>
        <taxon>Bacteria</taxon>
        <taxon>Bacillati</taxon>
        <taxon>Actinomycetota</taxon>
        <taxon>Actinomycetes</taxon>
        <taxon>Micrococcales</taxon>
        <taxon>Cellulomonadaceae</taxon>
        <taxon>Cellulomonas</taxon>
    </lineage>
</organism>
<feature type="region of interest" description="Disordered" evidence="1">
    <location>
        <begin position="59"/>
        <end position="80"/>
    </location>
</feature>
<gene>
    <name evidence="2" type="ORF">EBM89_14585</name>
</gene>
<proteinExistence type="predicted"/>
<accession>A0A3M2J0I6</accession>
<dbReference type="Proteomes" id="UP000269289">
    <property type="component" value="Unassembled WGS sequence"/>
</dbReference>
<reference evidence="2 3" key="1">
    <citation type="submission" date="2018-10" db="EMBL/GenBank/DDBJ databases">
        <title>Isolation, diversity and antifungal activity of actinobacteria from wheat.</title>
        <authorList>
            <person name="Han C."/>
        </authorList>
    </citation>
    <scope>NUCLEOTIDE SEQUENCE [LARGE SCALE GENOMIC DNA]</scope>
    <source>
        <strain evidence="2 3">NEAU-YY56</strain>
    </source>
</reference>